<name>A0ABV8GM55_9ACTN</name>
<gene>
    <name evidence="1" type="ORF">ACFOY2_39625</name>
</gene>
<sequence>MPAIFQCVEIGHVQSAEEEVREYLRGRWRVVSRLATWNGGADRILTILQEAARKRHKEALRLGDPHVTADSALWTRIFERLVRWNAEFPYGEGSCSVKDAAQVLAMAEEFDVVERLQTALGVGGFSVTKSSGGFSLAITQDPSIEAADVYLELLTSPRRSSNHRVPEIDRWVMSLTPAKPVRGIPLLVRRAATRWARAEVEAYRKALPEGNLSSEFSLGGRLSLGVVVQHWASLVGMCHVLDTCAALTGHPGSTLAWLSREEMAARLVESVEDGGDLSVAQEMIDLLTFRPGVSPLAAPLIPCGDRLIVSPALINAIGIERLLLRTVAANPSRFGKVSNQLGKRASEWAALFREIPNVLVAEGVKVKRPDGSIAGDLDVVAIDPSAGIGLCVEVKWPIDAHTLKESIKTSELILSAARQLGGLRAVILTSNAAPVFPPKWPSFKEITWFWAVGTPQQLYAGKLPVLDLHMTSLRYLKQLPRADTLKQLIDAVARPCWPERNTHFKVGCLRTQIGRVRFEQEVIELGGPLRWRPQYPVDENGTEPH</sequence>
<proteinExistence type="predicted"/>
<protein>
    <recommendedName>
        <fullName evidence="3">Restriction endonuclease</fullName>
    </recommendedName>
</protein>
<comment type="caution">
    <text evidence="1">The sequence shown here is derived from an EMBL/GenBank/DDBJ whole genome shotgun (WGS) entry which is preliminary data.</text>
</comment>
<keyword evidence="2" id="KW-1185">Reference proteome</keyword>
<dbReference type="EMBL" id="JBHSBI010000027">
    <property type="protein sequence ID" value="MFC4013392.1"/>
    <property type="molecule type" value="Genomic_DNA"/>
</dbReference>
<reference evidence="2" key="1">
    <citation type="journal article" date="2019" name="Int. J. Syst. Evol. Microbiol.">
        <title>The Global Catalogue of Microorganisms (GCM) 10K type strain sequencing project: providing services to taxonomists for standard genome sequencing and annotation.</title>
        <authorList>
            <consortium name="The Broad Institute Genomics Platform"/>
            <consortium name="The Broad Institute Genome Sequencing Center for Infectious Disease"/>
            <person name="Wu L."/>
            <person name="Ma J."/>
        </authorList>
    </citation>
    <scope>NUCLEOTIDE SEQUENCE [LARGE SCALE GENOMIC DNA]</scope>
    <source>
        <strain evidence="2">TBRC 1276</strain>
    </source>
</reference>
<evidence type="ECO:0000313" key="2">
    <source>
        <dbReference type="Proteomes" id="UP001595851"/>
    </source>
</evidence>
<organism evidence="1 2">
    <name type="scientific">Nonomuraea purpurea</name>
    <dbReference type="NCBI Taxonomy" id="1849276"/>
    <lineage>
        <taxon>Bacteria</taxon>
        <taxon>Bacillati</taxon>
        <taxon>Actinomycetota</taxon>
        <taxon>Actinomycetes</taxon>
        <taxon>Streptosporangiales</taxon>
        <taxon>Streptosporangiaceae</taxon>
        <taxon>Nonomuraea</taxon>
    </lineage>
</organism>
<evidence type="ECO:0000313" key="1">
    <source>
        <dbReference type="EMBL" id="MFC4013392.1"/>
    </source>
</evidence>
<evidence type="ECO:0008006" key="3">
    <source>
        <dbReference type="Google" id="ProtNLM"/>
    </source>
</evidence>
<accession>A0ABV8GM55</accession>
<dbReference type="Proteomes" id="UP001595851">
    <property type="component" value="Unassembled WGS sequence"/>
</dbReference>
<dbReference type="RefSeq" id="WP_379533260.1">
    <property type="nucleotide sequence ID" value="NZ_JBHSBI010000027.1"/>
</dbReference>